<organism evidence="1 2">
    <name type="scientific">Cutaneotrichosporon cavernicola</name>
    <dbReference type="NCBI Taxonomy" id="279322"/>
    <lineage>
        <taxon>Eukaryota</taxon>
        <taxon>Fungi</taxon>
        <taxon>Dikarya</taxon>
        <taxon>Basidiomycota</taxon>
        <taxon>Agaricomycotina</taxon>
        <taxon>Tremellomycetes</taxon>
        <taxon>Trichosporonales</taxon>
        <taxon>Trichosporonaceae</taxon>
        <taxon>Cutaneotrichosporon</taxon>
    </lineage>
</organism>
<reference evidence="1" key="1">
    <citation type="journal article" date="2023" name="BMC Genomics">
        <title>Chromosome-level genome assemblies of Cutaneotrichosporon spp. (Trichosporonales, Basidiomycota) reveal imbalanced evolution between nucleotide sequences and chromosome synteny.</title>
        <authorList>
            <person name="Kobayashi Y."/>
            <person name="Kayamori A."/>
            <person name="Aoki K."/>
            <person name="Shiwa Y."/>
            <person name="Matsutani M."/>
            <person name="Fujita N."/>
            <person name="Sugita T."/>
            <person name="Iwasaki W."/>
            <person name="Tanaka N."/>
            <person name="Takashima M."/>
        </authorList>
    </citation>
    <scope>NUCLEOTIDE SEQUENCE</scope>
    <source>
        <strain evidence="1">HIS019</strain>
    </source>
</reference>
<accession>A0AA48QVM2</accession>
<keyword evidence="2" id="KW-1185">Reference proteome</keyword>
<evidence type="ECO:0000313" key="1">
    <source>
        <dbReference type="EMBL" id="BEI91485.1"/>
    </source>
</evidence>
<name>A0AA48QVM2_9TREE</name>
<sequence length="316" mass="35448">MTVTRLPPAAKLSLMDRKNVRDSFDSIKPELEKEISDMLGTAWTIEVDPKDIVPYLTNDTQGRAGDVIREYMNGAVWGLKNFISNNKDNGKNELNTAAPKHILSFDMDEAGKYEYCGPMIKDGVLYVVFNPNNFFCNVDSGLEESKLLEVMSASPAAKAEVLSPTAKLSIAKRYDPKSEGLRKQIADALNMPDIKLVPNFEHNYTKLKAAQEAGVDIRKDWEEALARAAIDYFDELRFSLNSHKFPKDDLLQEAFAEVVTEKEIVLRAIDELKHGGKRSESCFENGRLYIDFTPKTFWVNAGGAGQMIVDRLNEVA</sequence>
<dbReference type="RefSeq" id="XP_060456750.1">
    <property type="nucleotide sequence ID" value="XM_060600126.1"/>
</dbReference>
<dbReference type="KEGG" id="ccac:CcaHIS019_0403050"/>
<dbReference type="AlphaFoldDB" id="A0AA48QVM2"/>
<dbReference type="EMBL" id="AP028215">
    <property type="protein sequence ID" value="BEI91485.1"/>
    <property type="molecule type" value="Genomic_DNA"/>
</dbReference>
<proteinExistence type="predicted"/>
<protein>
    <submittedName>
        <fullName evidence="1">Uncharacterized protein</fullName>
    </submittedName>
</protein>
<dbReference type="Proteomes" id="UP001233271">
    <property type="component" value="Chromosome 4"/>
</dbReference>
<evidence type="ECO:0000313" key="2">
    <source>
        <dbReference type="Proteomes" id="UP001233271"/>
    </source>
</evidence>
<gene>
    <name evidence="1" type="ORF">CcaverHIS019_0403050</name>
</gene>
<dbReference type="GeneID" id="85495355"/>